<organism evidence="14 15">
    <name type="scientific">Amanita thiersii Skay4041</name>
    <dbReference type="NCBI Taxonomy" id="703135"/>
    <lineage>
        <taxon>Eukaryota</taxon>
        <taxon>Fungi</taxon>
        <taxon>Dikarya</taxon>
        <taxon>Basidiomycota</taxon>
        <taxon>Agaricomycotina</taxon>
        <taxon>Agaricomycetes</taxon>
        <taxon>Agaricomycetidae</taxon>
        <taxon>Agaricales</taxon>
        <taxon>Pluteineae</taxon>
        <taxon>Amanitaceae</taxon>
        <taxon>Amanita</taxon>
    </lineage>
</organism>
<dbReference type="InterPro" id="IPR004217">
    <property type="entry name" value="Tim10-like"/>
</dbReference>
<dbReference type="InterPro" id="IPR035427">
    <property type="entry name" value="Tim10-like_dom_sf"/>
</dbReference>
<reference evidence="14 15" key="1">
    <citation type="submission" date="2014-02" db="EMBL/GenBank/DDBJ databases">
        <title>Transposable element dynamics among asymbiotic and ectomycorrhizal Amanita fungi.</title>
        <authorList>
            <consortium name="DOE Joint Genome Institute"/>
            <person name="Hess J."/>
            <person name="Skrede I."/>
            <person name="Wolfe B."/>
            <person name="LaButti K."/>
            <person name="Ohm R.A."/>
            <person name="Grigoriev I.V."/>
            <person name="Pringle A."/>
        </authorList>
    </citation>
    <scope>NUCLEOTIDE SEQUENCE [LARGE SCALE GENOMIC DNA]</scope>
    <source>
        <strain evidence="14 15">SKay4041</strain>
    </source>
</reference>
<keyword evidence="11 12" id="KW-0143">Chaperone</keyword>
<keyword evidence="3 12" id="KW-0813">Transport</keyword>
<dbReference type="OrthoDB" id="7813104at2759"/>
<evidence type="ECO:0000256" key="9">
    <source>
        <dbReference type="ARBA" id="ARBA00023128"/>
    </source>
</evidence>
<keyword evidence="4" id="KW-0479">Metal-binding</keyword>
<evidence type="ECO:0000259" key="13">
    <source>
        <dbReference type="Pfam" id="PF02953"/>
    </source>
</evidence>
<evidence type="ECO:0000256" key="6">
    <source>
        <dbReference type="ARBA" id="ARBA00022833"/>
    </source>
</evidence>
<comment type="subunit">
    <text evidence="12">Heterohexamer.</text>
</comment>
<evidence type="ECO:0000256" key="7">
    <source>
        <dbReference type="ARBA" id="ARBA00022927"/>
    </source>
</evidence>
<gene>
    <name evidence="14" type="ORF">AMATHDRAFT_153806</name>
</gene>
<keyword evidence="9 12" id="KW-0496">Mitochondrion</keyword>
<comment type="domain">
    <text evidence="12">The twin CX3C motif contains 4 conserved Cys residues that form 2 disulfide bonds in the mitochondrial intermembrane space.</text>
</comment>
<evidence type="ECO:0000256" key="2">
    <source>
        <dbReference type="ARBA" id="ARBA00006720"/>
    </source>
</evidence>
<dbReference type="GO" id="GO:0005743">
    <property type="term" value="C:mitochondrial inner membrane"/>
    <property type="evidence" value="ECO:0007669"/>
    <property type="project" value="UniProtKB-SubCell"/>
</dbReference>
<evidence type="ECO:0000256" key="3">
    <source>
        <dbReference type="ARBA" id="ARBA00022448"/>
    </source>
</evidence>
<name>A0A2A9NEW8_9AGAR</name>
<evidence type="ECO:0000256" key="10">
    <source>
        <dbReference type="ARBA" id="ARBA00023157"/>
    </source>
</evidence>
<proteinExistence type="inferred from homology"/>
<evidence type="ECO:0000313" key="15">
    <source>
        <dbReference type="Proteomes" id="UP000242287"/>
    </source>
</evidence>
<evidence type="ECO:0000256" key="4">
    <source>
        <dbReference type="ARBA" id="ARBA00022723"/>
    </source>
</evidence>
<protein>
    <recommendedName>
        <fullName evidence="12">Mitochondrial import inner membrane translocase subunit</fullName>
    </recommendedName>
</protein>
<dbReference type="FunFam" id="1.10.287.810:FF:000001">
    <property type="entry name" value="mitochondrial import inner membrane translocase subunit TIM13"/>
    <property type="match status" value="1"/>
</dbReference>
<sequence length="87" mass="9767">STTKDMSARKEALMNSIRSEIALLNVQELMNKGTEKCFAKCVTKPGASLSNSEQACLDRCLDRYMDAFTLVSRTYISRISKERQEGP</sequence>
<dbReference type="Proteomes" id="UP000242287">
    <property type="component" value="Unassembled WGS sequence"/>
</dbReference>
<comment type="similarity">
    <text evidence="2 12">Belongs to the small Tim family.</text>
</comment>
<keyword evidence="15" id="KW-1185">Reference proteome</keyword>
<dbReference type="GO" id="GO:0045039">
    <property type="term" value="P:protein insertion into mitochondrial inner membrane"/>
    <property type="evidence" value="ECO:0007669"/>
    <property type="project" value="UniProtKB-ARBA"/>
</dbReference>
<evidence type="ECO:0000256" key="1">
    <source>
        <dbReference type="ARBA" id="ARBA00004137"/>
    </source>
</evidence>
<dbReference type="EMBL" id="KZ302157">
    <property type="protein sequence ID" value="PFH46811.1"/>
    <property type="molecule type" value="Genomic_DNA"/>
</dbReference>
<keyword evidence="7 12" id="KW-0653">Protein transport</keyword>
<keyword evidence="10 12" id="KW-1015">Disulfide bond</keyword>
<evidence type="ECO:0000256" key="12">
    <source>
        <dbReference type="RuleBase" id="RU367043"/>
    </source>
</evidence>
<accession>A0A2A9NEW8</accession>
<keyword evidence="6" id="KW-0862">Zinc</keyword>
<dbReference type="AlphaFoldDB" id="A0A2A9NEW8"/>
<dbReference type="STRING" id="703135.A0A2A9NEW8"/>
<dbReference type="GO" id="GO:0046872">
    <property type="term" value="F:metal ion binding"/>
    <property type="evidence" value="ECO:0007669"/>
    <property type="project" value="UniProtKB-KW"/>
</dbReference>
<dbReference type="SUPFAM" id="SSF144122">
    <property type="entry name" value="Tim10-like"/>
    <property type="match status" value="1"/>
</dbReference>
<evidence type="ECO:0000256" key="8">
    <source>
        <dbReference type="ARBA" id="ARBA00023010"/>
    </source>
</evidence>
<feature type="non-terminal residue" evidence="14">
    <location>
        <position position="1"/>
    </location>
</feature>
<evidence type="ECO:0000313" key="14">
    <source>
        <dbReference type="EMBL" id="PFH46811.1"/>
    </source>
</evidence>
<dbReference type="GO" id="GO:0042719">
    <property type="term" value="C:mitochondrial intermembrane space chaperone complex"/>
    <property type="evidence" value="ECO:0007669"/>
    <property type="project" value="UniProtKB-ARBA"/>
</dbReference>
<evidence type="ECO:0000256" key="11">
    <source>
        <dbReference type="ARBA" id="ARBA00023186"/>
    </source>
</evidence>
<keyword evidence="8 12" id="KW-0811">Translocation</keyword>
<evidence type="ECO:0000256" key="5">
    <source>
        <dbReference type="ARBA" id="ARBA00022792"/>
    </source>
</evidence>
<comment type="function">
    <text evidence="12">Mitochondrial intermembrane chaperone that participates in the import and insertion of some multi-pass transmembrane proteins into the mitochondrial inner membrane. Also required for the transfer of beta-barrel precursors from the TOM complex to the sorting and assembly machinery (SAM complex) of the outer membrane. Acts as a chaperone-like protein that protects the hydrophobic precursors from aggregation and guide them through the mitochondrial intermembrane space.</text>
</comment>
<keyword evidence="5 12" id="KW-0472">Membrane</keyword>
<dbReference type="GO" id="GO:0015031">
    <property type="term" value="P:protein transport"/>
    <property type="evidence" value="ECO:0007669"/>
    <property type="project" value="UniProtKB-KW"/>
</dbReference>
<dbReference type="Pfam" id="PF02953">
    <property type="entry name" value="zf-Tim10_DDP"/>
    <property type="match status" value="1"/>
</dbReference>
<feature type="domain" description="Tim10-like" evidence="13">
    <location>
        <begin position="17"/>
        <end position="76"/>
    </location>
</feature>
<keyword evidence="5 12" id="KW-0999">Mitochondrion inner membrane</keyword>
<dbReference type="Gene3D" id="1.10.287.810">
    <property type="entry name" value="Mitochondrial import inner membrane translocase subunit tim13 like domains"/>
    <property type="match status" value="1"/>
</dbReference>
<comment type="subcellular location">
    <subcellularLocation>
        <location evidence="1 12">Mitochondrion inner membrane</location>
        <topology evidence="1 12">Peripheral membrane protein</topology>
        <orientation evidence="1 12">Intermembrane side</orientation>
    </subcellularLocation>
</comment>